<organism evidence="2 3">
    <name type="scientific">Glomus cerebriforme</name>
    <dbReference type="NCBI Taxonomy" id="658196"/>
    <lineage>
        <taxon>Eukaryota</taxon>
        <taxon>Fungi</taxon>
        <taxon>Fungi incertae sedis</taxon>
        <taxon>Mucoromycota</taxon>
        <taxon>Glomeromycotina</taxon>
        <taxon>Glomeromycetes</taxon>
        <taxon>Glomerales</taxon>
        <taxon>Glomeraceae</taxon>
        <taxon>Glomus</taxon>
    </lineage>
</organism>
<reference evidence="2 3" key="1">
    <citation type="submission" date="2018-06" db="EMBL/GenBank/DDBJ databases">
        <title>Comparative genomics reveals the genomic features of Rhizophagus irregularis, R. cerebriforme, R. diaphanum and Gigaspora rosea, and their symbiotic lifestyle signature.</title>
        <authorList>
            <person name="Morin E."/>
            <person name="San Clemente H."/>
            <person name="Chen E.C.H."/>
            <person name="De La Providencia I."/>
            <person name="Hainaut M."/>
            <person name="Kuo A."/>
            <person name="Kohler A."/>
            <person name="Murat C."/>
            <person name="Tang N."/>
            <person name="Roy S."/>
            <person name="Loubradou J."/>
            <person name="Henrissat B."/>
            <person name="Grigoriev I.V."/>
            <person name="Corradi N."/>
            <person name="Roux C."/>
            <person name="Martin F.M."/>
        </authorList>
    </citation>
    <scope>NUCLEOTIDE SEQUENCE [LARGE SCALE GENOMIC DNA]</scope>
    <source>
        <strain evidence="2 3">DAOM 227022</strain>
    </source>
</reference>
<protein>
    <submittedName>
        <fullName evidence="2">Uncharacterized protein</fullName>
    </submittedName>
</protein>
<evidence type="ECO:0000313" key="2">
    <source>
        <dbReference type="EMBL" id="RIA82034.1"/>
    </source>
</evidence>
<dbReference type="AlphaFoldDB" id="A0A397SHS0"/>
<evidence type="ECO:0000313" key="3">
    <source>
        <dbReference type="Proteomes" id="UP000265703"/>
    </source>
</evidence>
<sequence>MVSTVPEVYVWMIVTLNKVKGHAVTSNTNSYGTQNQLLPWLPISLLPTTIMTCMIVLIVMFNRMCSGPFLPLAIMPYIFTAPSMKVLSEG</sequence>
<name>A0A397SHS0_9GLOM</name>
<keyword evidence="1" id="KW-0812">Transmembrane</keyword>
<accession>A0A397SHS0</accession>
<dbReference type="EMBL" id="QKYT01000712">
    <property type="protein sequence ID" value="RIA82034.1"/>
    <property type="molecule type" value="Genomic_DNA"/>
</dbReference>
<evidence type="ECO:0000256" key="1">
    <source>
        <dbReference type="SAM" id="Phobius"/>
    </source>
</evidence>
<keyword evidence="1" id="KW-0472">Membrane</keyword>
<gene>
    <name evidence="2" type="ORF">C1645_835996</name>
</gene>
<keyword evidence="1" id="KW-1133">Transmembrane helix</keyword>
<comment type="caution">
    <text evidence="2">The sequence shown here is derived from an EMBL/GenBank/DDBJ whole genome shotgun (WGS) entry which is preliminary data.</text>
</comment>
<dbReference type="Proteomes" id="UP000265703">
    <property type="component" value="Unassembled WGS sequence"/>
</dbReference>
<proteinExistence type="predicted"/>
<keyword evidence="3" id="KW-1185">Reference proteome</keyword>
<feature type="transmembrane region" description="Helical" evidence="1">
    <location>
        <begin position="40"/>
        <end position="61"/>
    </location>
</feature>